<keyword evidence="1" id="KW-0812">Transmembrane</keyword>
<reference evidence="3" key="1">
    <citation type="submission" date="2016-10" db="EMBL/GenBank/DDBJ databases">
        <authorList>
            <person name="Varghese N."/>
            <person name="Submissions S."/>
        </authorList>
    </citation>
    <scope>NUCLEOTIDE SEQUENCE [LARGE SCALE GENOMIC DNA]</scope>
    <source>
        <strain evidence="3">CGMCC 4.7038</strain>
    </source>
</reference>
<name>A0A1H6VJP9_9ACTN</name>
<dbReference type="OrthoDB" id="3397699at2"/>
<evidence type="ECO:0000313" key="3">
    <source>
        <dbReference type="Proteomes" id="UP000198707"/>
    </source>
</evidence>
<dbReference type="Proteomes" id="UP000198707">
    <property type="component" value="Unassembled WGS sequence"/>
</dbReference>
<feature type="transmembrane region" description="Helical" evidence="1">
    <location>
        <begin position="153"/>
        <end position="175"/>
    </location>
</feature>
<feature type="transmembrane region" description="Helical" evidence="1">
    <location>
        <begin position="42"/>
        <end position="65"/>
    </location>
</feature>
<feature type="transmembrane region" description="Helical" evidence="1">
    <location>
        <begin position="77"/>
        <end position="97"/>
    </location>
</feature>
<feature type="transmembrane region" description="Helical" evidence="1">
    <location>
        <begin position="128"/>
        <end position="147"/>
    </location>
</feature>
<keyword evidence="1" id="KW-1133">Transmembrane helix</keyword>
<keyword evidence="3" id="KW-1185">Reference proteome</keyword>
<evidence type="ECO:0000313" key="2">
    <source>
        <dbReference type="EMBL" id="SEJ03886.1"/>
    </source>
</evidence>
<evidence type="ECO:0000256" key="1">
    <source>
        <dbReference type="SAM" id="Phobius"/>
    </source>
</evidence>
<gene>
    <name evidence="2" type="ORF">SAMN05443287_102689</name>
</gene>
<sequence length="181" mass="19161">MSLPTPDPHSAGKLRWASAEVIAGIEQQVQPQVSLPSRIGQAAVAAVVFTWPPAFVVFAAATVAVPAVTNDASVGTTALWALKFAILIAITAMVTPLRRRSGRPATADATKPYVAELDPPAHRTMLRLVIHALVSGAGAWLVLALQGLSVSQIAPLTVLLVVVLHLLPLIVARLLQRRRRS</sequence>
<dbReference type="EMBL" id="FNYV01000002">
    <property type="protein sequence ID" value="SEJ03886.1"/>
    <property type="molecule type" value="Genomic_DNA"/>
</dbReference>
<protein>
    <submittedName>
        <fullName evidence="2">Uncharacterized protein</fullName>
    </submittedName>
</protein>
<keyword evidence="1" id="KW-0472">Membrane</keyword>
<proteinExistence type="predicted"/>
<accession>A0A1H6VJP9</accession>
<dbReference type="AlphaFoldDB" id="A0A1H6VJP9"/>
<dbReference type="RefSeq" id="WP_092377301.1">
    <property type="nucleotide sequence ID" value="NZ_BOPI01000036.1"/>
</dbReference>
<organism evidence="2 3">
    <name type="scientific">Micromonospora phaseoli</name>
    <dbReference type="NCBI Taxonomy" id="1144548"/>
    <lineage>
        <taxon>Bacteria</taxon>
        <taxon>Bacillati</taxon>
        <taxon>Actinomycetota</taxon>
        <taxon>Actinomycetes</taxon>
        <taxon>Micromonosporales</taxon>
        <taxon>Micromonosporaceae</taxon>
        <taxon>Micromonospora</taxon>
    </lineage>
</organism>